<dbReference type="PANTHER" id="PTHR31580">
    <property type="entry name" value="FILAMENT-LIKE PLANT PROTEIN 4"/>
    <property type="match status" value="1"/>
</dbReference>
<feature type="coiled-coil region" evidence="1">
    <location>
        <begin position="12"/>
        <end position="60"/>
    </location>
</feature>
<organism evidence="2 3">
    <name type="scientific">Trifolium medium</name>
    <dbReference type="NCBI Taxonomy" id="97028"/>
    <lineage>
        <taxon>Eukaryota</taxon>
        <taxon>Viridiplantae</taxon>
        <taxon>Streptophyta</taxon>
        <taxon>Embryophyta</taxon>
        <taxon>Tracheophyta</taxon>
        <taxon>Spermatophyta</taxon>
        <taxon>Magnoliopsida</taxon>
        <taxon>eudicotyledons</taxon>
        <taxon>Gunneridae</taxon>
        <taxon>Pentapetalae</taxon>
        <taxon>rosids</taxon>
        <taxon>fabids</taxon>
        <taxon>Fabales</taxon>
        <taxon>Fabaceae</taxon>
        <taxon>Papilionoideae</taxon>
        <taxon>50 kb inversion clade</taxon>
        <taxon>NPAAA clade</taxon>
        <taxon>Hologalegina</taxon>
        <taxon>IRL clade</taxon>
        <taxon>Trifolieae</taxon>
        <taxon>Trifolium</taxon>
    </lineage>
</organism>
<accession>A0A392QA93</accession>
<dbReference type="Proteomes" id="UP000265520">
    <property type="component" value="Unassembled WGS sequence"/>
</dbReference>
<dbReference type="PANTHER" id="PTHR31580:SF5">
    <property type="entry name" value="FILAMENT-LIKE PLANT PROTEIN 1-RELATED"/>
    <property type="match status" value="1"/>
</dbReference>
<dbReference type="EMBL" id="LXQA010121673">
    <property type="protein sequence ID" value="MCI20787.1"/>
    <property type="molecule type" value="Genomic_DNA"/>
</dbReference>
<evidence type="ECO:0000313" key="2">
    <source>
        <dbReference type="EMBL" id="MCI20787.1"/>
    </source>
</evidence>
<keyword evidence="3" id="KW-1185">Reference proteome</keyword>
<dbReference type="AlphaFoldDB" id="A0A392QA93"/>
<evidence type="ECO:0000256" key="1">
    <source>
        <dbReference type="SAM" id="Coils"/>
    </source>
</evidence>
<sequence length="80" mass="9097">LEAEVVKERAVSDKIAAKCKDLEKELESESAKVVLLEAEVERERAMSEEIALKCRELEEEILRPTTSLYGEKKIKQVGNH</sequence>
<evidence type="ECO:0000313" key="3">
    <source>
        <dbReference type="Proteomes" id="UP000265520"/>
    </source>
</evidence>
<keyword evidence="1" id="KW-0175">Coiled coil</keyword>
<feature type="non-terminal residue" evidence="2">
    <location>
        <position position="1"/>
    </location>
</feature>
<comment type="caution">
    <text evidence="2">The sequence shown here is derived from an EMBL/GenBank/DDBJ whole genome shotgun (WGS) entry which is preliminary data.</text>
</comment>
<reference evidence="2 3" key="1">
    <citation type="journal article" date="2018" name="Front. Plant Sci.">
        <title>Red Clover (Trifolium pratense) and Zigzag Clover (T. medium) - A Picture of Genomic Similarities and Differences.</title>
        <authorList>
            <person name="Dluhosova J."/>
            <person name="Istvanek J."/>
            <person name="Nedelnik J."/>
            <person name="Repkova J."/>
        </authorList>
    </citation>
    <scope>NUCLEOTIDE SEQUENCE [LARGE SCALE GENOMIC DNA]</scope>
    <source>
        <strain evidence="3">cv. 10/8</strain>
        <tissue evidence="2">Leaf</tissue>
    </source>
</reference>
<name>A0A392QA93_9FABA</name>
<protein>
    <submittedName>
        <fullName evidence="2">Filament-like plant protein 1-like</fullName>
    </submittedName>
</protein>
<proteinExistence type="predicted"/>